<dbReference type="EMBL" id="JADEWL010000026">
    <property type="protein sequence ID" value="MBE9213138.1"/>
    <property type="molecule type" value="Genomic_DNA"/>
</dbReference>
<evidence type="ECO:0000313" key="2">
    <source>
        <dbReference type="Proteomes" id="UP000620559"/>
    </source>
</evidence>
<comment type="caution">
    <text evidence="1">The sequence shown here is derived from an EMBL/GenBank/DDBJ whole genome shotgun (WGS) entry which is preliminary data.</text>
</comment>
<accession>A0A8J7F370</accession>
<sequence length="247" mass="28579">MQAFPISKLNCSDDEAITKQAASQAELKSFLEEQHKGVRSEIFKTVEISFYDHEIHVDDKLIANITHDHSDFVTQRWVVVINDVEIHRANTWMKCYDYIIWHYKKGTLPKQQQEVEPVNTDNEQMAQIATECKKFGFDLHDSGIYYNSVKLGEVGCTDGKWWVVRASSQHQLQVPCNSISDAVWSLWMVEVSPIEATQITSTPDTNNGNCEELLDKPFDELISEEWERLRKYKPLHKSKALFSVLKQ</sequence>
<evidence type="ECO:0000313" key="1">
    <source>
        <dbReference type="EMBL" id="MBE9213138.1"/>
    </source>
</evidence>
<organism evidence="1 2">
    <name type="scientific">Plectonema cf. radiosum LEGE 06105</name>
    <dbReference type="NCBI Taxonomy" id="945769"/>
    <lineage>
        <taxon>Bacteria</taxon>
        <taxon>Bacillati</taxon>
        <taxon>Cyanobacteriota</taxon>
        <taxon>Cyanophyceae</taxon>
        <taxon>Oscillatoriophycideae</taxon>
        <taxon>Oscillatoriales</taxon>
        <taxon>Microcoleaceae</taxon>
        <taxon>Plectonema</taxon>
    </lineage>
</organism>
<reference evidence="1" key="1">
    <citation type="submission" date="2020-10" db="EMBL/GenBank/DDBJ databases">
        <authorList>
            <person name="Castelo-Branco R."/>
            <person name="Eusebio N."/>
            <person name="Adriana R."/>
            <person name="Vieira A."/>
            <person name="Brugerolle De Fraissinette N."/>
            <person name="Rezende De Castro R."/>
            <person name="Schneider M.P."/>
            <person name="Vasconcelos V."/>
            <person name="Leao P.N."/>
        </authorList>
    </citation>
    <scope>NUCLEOTIDE SEQUENCE</scope>
    <source>
        <strain evidence="1">LEGE 06105</strain>
    </source>
</reference>
<name>A0A8J7F370_9CYAN</name>
<protein>
    <submittedName>
        <fullName evidence="1">Uncharacterized protein</fullName>
    </submittedName>
</protein>
<gene>
    <name evidence="1" type="ORF">IQ247_10715</name>
</gene>
<dbReference type="AlphaFoldDB" id="A0A8J7F370"/>
<dbReference type="Proteomes" id="UP000620559">
    <property type="component" value="Unassembled WGS sequence"/>
</dbReference>
<keyword evidence="2" id="KW-1185">Reference proteome</keyword>
<proteinExistence type="predicted"/>